<dbReference type="RefSeq" id="WP_182538743.1">
    <property type="nucleotide sequence ID" value="NZ_JACGXA010000001.1"/>
</dbReference>
<gene>
    <name evidence="2" type="ORF">FB382_001942</name>
</gene>
<dbReference type="InterPro" id="IPR036271">
    <property type="entry name" value="Tet_transcr_reg_TetR-rel_C_sf"/>
</dbReference>
<name>A0A7W3P9N5_9ACTN</name>
<organism evidence="2 3">
    <name type="scientific">Nocardioides ginsengisegetis</name>
    <dbReference type="NCBI Taxonomy" id="661491"/>
    <lineage>
        <taxon>Bacteria</taxon>
        <taxon>Bacillati</taxon>
        <taxon>Actinomycetota</taxon>
        <taxon>Actinomycetes</taxon>
        <taxon>Propionibacteriales</taxon>
        <taxon>Nocardioidaceae</taxon>
        <taxon>Nocardioides</taxon>
    </lineage>
</organism>
<protein>
    <recommendedName>
        <fullName evidence="1">Tetracyclin repressor-like C-terminal domain-containing protein</fullName>
    </recommendedName>
</protein>
<dbReference type="AlphaFoldDB" id="A0A7W3P9N5"/>
<reference evidence="2 3" key="1">
    <citation type="submission" date="2020-07" db="EMBL/GenBank/DDBJ databases">
        <title>Sequencing the genomes of 1000 actinobacteria strains.</title>
        <authorList>
            <person name="Klenk H.-P."/>
        </authorList>
    </citation>
    <scope>NUCLEOTIDE SEQUENCE [LARGE SCALE GENOMIC DNA]</scope>
    <source>
        <strain evidence="2 3">DSM 21349</strain>
    </source>
</reference>
<accession>A0A7W3P9N5</accession>
<feature type="domain" description="Tetracyclin repressor-like C-terminal" evidence="1">
    <location>
        <begin position="13"/>
        <end position="118"/>
    </location>
</feature>
<dbReference type="Gene3D" id="1.10.357.10">
    <property type="entry name" value="Tetracycline Repressor, domain 2"/>
    <property type="match status" value="1"/>
</dbReference>
<dbReference type="SUPFAM" id="SSF48498">
    <property type="entry name" value="Tetracyclin repressor-like, C-terminal domain"/>
    <property type="match status" value="1"/>
</dbReference>
<dbReference type="EMBL" id="JACGXA010000001">
    <property type="protein sequence ID" value="MBA8803651.1"/>
    <property type="molecule type" value="Genomic_DNA"/>
</dbReference>
<comment type="caution">
    <text evidence="2">The sequence shown here is derived from an EMBL/GenBank/DDBJ whole genome shotgun (WGS) entry which is preliminary data.</text>
</comment>
<keyword evidence="3" id="KW-1185">Reference proteome</keyword>
<proteinExistence type="predicted"/>
<evidence type="ECO:0000313" key="3">
    <source>
        <dbReference type="Proteomes" id="UP000580910"/>
    </source>
</evidence>
<sequence length="120" mass="13155">MTLVPVDPVERDFAVRLLTRFLRLCESPRTRARMVKLIQGSTGSARAGRMLYRMINRSVLNPVARATGVQSSAMRTELLASQLIGLAMLRYVIKVEPMASASVDEVIALAAPSIRATLRG</sequence>
<evidence type="ECO:0000259" key="1">
    <source>
        <dbReference type="Pfam" id="PF17920"/>
    </source>
</evidence>
<dbReference type="InterPro" id="IPR041678">
    <property type="entry name" value="TetR_C_16"/>
</dbReference>
<dbReference type="Proteomes" id="UP000580910">
    <property type="component" value="Unassembled WGS sequence"/>
</dbReference>
<evidence type="ECO:0000313" key="2">
    <source>
        <dbReference type="EMBL" id="MBA8803651.1"/>
    </source>
</evidence>
<dbReference type="Pfam" id="PF17920">
    <property type="entry name" value="TetR_C_16"/>
    <property type="match status" value="1"/>
</dbReference>